<reference evidence="1" key="1">
    <citation type="submission" date="2021-06" db="EMBL/GenBank/DDBJ databases">
        <authorList>
            <person name="Kallberg Y."/>
            <person name="Tangrot J."/>
            <person name="Rosling A."/>
        </authorList>
    </citation>
    <scope>NUCLEOTIDE SEQUENCE</scope>
    <source>
        <strain evidence="1">87-6 pot B 2015</strain>
    </source>
</reference>
<dbReference type="AlphaFoldDB" id="A0A9N9ILM0"/>
<name>A0A9N9ILM0_FUNMO</name>
<keyword evidence="2" id="KW-1185">Reference proteome</keyword>
<evidence type="ECO:0000313" key="1">
    <source>
        <dbReference type="EMBL" id="CAG8739920.1"/>
    </source>
</evidence>
<feature type="non-terminal residue" evidence="1">
    <location>
        <position position="1"/>
    </location>
</feature>
<dbReference type="Proteomes" id="UP000789375">
    <property type="component" value="Unassembled WGS sequence"/>
</dbReference>
<evidence type="ECO:0000313" key="2">
    <source>
        <dbReference type="Proteomes" id="UP000789375"/>
    </source>
</evidence>
<feature type="non-terminal residue" evidence="1">
    <location>
        <position position="149"/>
    </location>
</feature>
<accession>A0A9N9ILM0</accession>
<proteinExistence type="predicted"/>
<organism evidence="1 2">
    <name type="scientific">Funneliformis mosseae</name>
    <name type="common">Endomycorrhizal fungus</name>
    <name type="synonym">Glomus mosseae</name>
    <dbReference type="NCBI Taxonomy" id="27381"/>
    <lineage>
        <taxon>Eukaryota</taxon>
        <taxon>Fungi</taxon>
        <taxon>Fungi incertae sedis</taxon>
        <taxon>Mucoromycota</taxon>
        <taxon>Glomeromycotina</taxon>
        <taxon>Glomeromycetes</taxon>
        <taxon>Glomerales</taxon>
        <taxon>Glomeraceae</taxon>
        <taxon>Funneliformis</taxon>
    </lineage>
</organism>
<sequence>LVSEFRKNSKGKYEELVLSQIFTDAIWKAMQSHISLYRLALEELTKASKDWTENFRAFADISNLEKLIKPEKLQGILKDVIQNGHVNLKAIDNATLASLLKIGIFNENGLHLSFSCSVAEQFYCRKYIKTFVYPNFITSNGSIRDNTIS</sequence>
<gene>
    <name evidence="1" type="ORF">FMOSSE_LOCUS16085</name>
</gene>
<dbReference type="EMBL" id="CAJVPP010020226">
    <property type="protein sequence ID" value="CAG8739920.1"/>
    <property type="molecule type" value="Genomic_DNA"/>
</dbReference>
<comment type="caution">
    <text evidence="1">The sequence shown here is derived from an EMBL/GenBank/DDBJ whole genome shotgun (WGS) entry which is preliminary data.</text>
</comment>
<protein>
    <submittedName>
        <fullName evidence="1">9866_t:CDS:1</fullName>
    </submittedName>
</protein>